<sequence length="98" mass="11323">MSSGSSSSASDPPFSYSMFDGLMVCYSIACMFYGITVAQAYVYFRSPEKDPKWTTWMAGLVIGLETIHTAFFLQQMIFYLDYWTYLWWLVIQPPIVIL</sequence>
<feature type="transmembrane region" description="Helical" evidence="1">
    <location>
        <begin position="21"/>
        <end position="44"/>
    </location>
</feature>
<evidence type="ECO:0000313" key="3">
    <source>
        <dbReference type="Proteomes" id="UP001385951"/>
    </source>
</evidence>
<accession>A0AAW0FRR7</accession>
<comment type="caution">
    <text evidence="2">The sequence shown here is derived from an EMBL/GenBank/DDBJ whole genome shotgun (WGS) entry which is preliminary data.</text>
</comment>
<feature type="transmembrane region" description="Helical" evidence="1">
    <location>
        <begin position="56"/>
        <end position="80"/>
    </location>
</feature>
<keyword evidence="3" id="KW-1185">Reference proteome</keyword>
<organism evidence="2 3">
    <name type="scientific">Cerrena zonata</name>
    <dbReference type="NCBI Taxonomy" id="2478898"/>
    <lineage>
        <taxon>Eukaryota</taxon>
        <taxon>Fungi</taxon>
        <taxon>Dikarya</taxon>
        <taxon>Basidiomycota</taxon>
        <taxon>Agaricomycotina</taxon>
        <taxon>Agaricomycetes</taxon>
        <taxon>Polyporales</taxon>
        <taxon>Cerrenaceae</taxon>
        <taxon>Cerrena</taxon>
    </lineage>
</organism>
<dbReference type="Proteomes" id="UP001385951">
    <property type="component" value="Unassembled WGS sequence"/>
</dbReference>
<evidence type="ECO:0000256" key="1">
    <source>
        <dbReference type="SAM" id="Phobius"/>
    </source>
</evidence>
<dbReference type="AlphaFoldDB" id="A0AAW0FRR7"/>
<gene>
    <name evidence="2" type="ORF">QCA50_013119</name>
</gene>
<keyword evidence="1" id="KW-0472">Membrane</keyword>
<proteinExistence type="predicted"/>
<dbReference type="EMBL" id="JASBNA010000029">
    <property type="protein sequence ID" value="KAK7683743.1"/>
    <property type="molecule type" value="Genomic_DNA"/>
</dbReference>
<name>A0AAW0FRR7_9APHY</name>
<keyword evidence="1" id="KW-1133">Transmembrane helix</keyword>
<protein>
    <submittedName>
        <fullName evidence="2">Uncharacterized protein</fullName>
    </submittedName>
</protein>
<keyword evidence="1" id="KW-0812">Transmembrane</keyword>
<evidence type="ECO:0000313" key="2">
    <source>
        <dbReference type="EMBL" id="KAK7683743.1"/>
    </source>
</evidence>
<reference evidence="2 3" key="1">
    <citation type="submission" date="2022-09" db="EMBL/GenBank/DDBJ databases">
        <authorList>
            <person name="Palmer J.M."/>
        </authorList>
    </citation>
    <scope>NUCLEOTIDE SEQUENCE [LARGE SCALE GENOMIC DNA]</scope>
    <source>
        <strain evidence="2 3">DSM 7382</strain>
    </source>
</reference>